<dbReference type="Proteomes" id="UP000001844">
    <property type="component" value="Chromosome"/>
</dbReference>
<keyword evidence="3" id="KW-1185">Reference proteome</keyword>
<evidence type="ECO:0000256" key="1">
    <source>
        <dbReference type="SAM" id="Phobius"/>
    </source>
</evidence>
<keyword evidence="1" id="KW-1133">Transmembrane helix</keyword>
<keyword evidence="1" id="KW-0812">Transmembrane</keyword>
<name>D5BUZ9_NITHN</name>
<evidence type="ECO:0000313" key="2">
    <source>
        <dbReference type="EMBL" id="ADE15349.1"/>
    </source>
</evidence>
<sequence>MEQRSKLIDARKIFKNARPRRQFEVSASEDMKTGASPLNFLLVVFYVLLALNLLGIGSA</sequence>
<organism evidence="2 3">
    <name type="scientific">Nitrosococcus halophilus (strain Nc4)</name>
    <dbReference type="NCBI Taxonomy" id="472759"/>
    <lineage>
        <taxon>Bacteria</taxon>
        <taxon>Pseudomonadati</taxon>
        <taxon>Pseudomonadota</taxon>
        <taxon>Gammaproteobacteria</taxon>
        <taxon>Chromatiales</taxon>
        <taxon>Chromatiaceae</taxon>
        <taxon>Nitrosococcus</taxon>
    </lineage>
</organism>
<gene>
    <name evidence="2" type="ordered locus">Nhal_2261</name>
</gene>
<dbReference type="KEGG" id="nhl:Nhal_2261"/>
<dbReference type="AlphaFoldDB" id="D5BUZ9"/>
<proteinExistence type="predicted"/>
<evidence type="ECO:0000313" key="3">
    <source>
        <dbReference type="Proteomes" id="UP000001844"/>
    </source>
</evidence>
<reference evidence="3" key="1">
    <citation type="submission" date="2010-04" db="EMBL/GenBank/DDBJ databases">
        <title>Complete genome sequence of Nitrosococcus halophilus Nc4, a salt-adapted, aerobic obligate ammonia-oxidizing sulfur purple bacterium.</title>
        <authorList>
            <consortium name="US DOE Joint Genome Institute"/>
            <person name="Campbell M.A."/>
            <person name="Malfatti S.A."/>
            <person name="Chain P.S.G."/>
            <person name="Heidelberg J.F."/>
            <person name="Ward B.B."/>
            <person name="Klotz M.G."/>
        </authorList>
    </citation>
    <scope>NUCLEOTIDE SEQUENCE [LARGE SCALE GENOMIC DNA]</scope>
    <source>
        <strain evidence="3">Nc4</strain>
    </source>
</reference>
<dbReference type="HOGENOM" id="CLU_2955893_0_0_6"/>
<keyword evidence="1" id="KW-0472">Membrane</keyword>
<dbReference type="RefSeq" id="WP_013033211.1">
    <property type="nucleotide sequence ID" value="NC_013960.1"/>
</dbReference>
<dbReference type="EMBL" id="CP001798">
    <property type="protein sequence ID" value="ADE15349.1"/>
    <property type="molecule type" value="Genomic_DNA"/>
</dbReference>
<protein>
    <submittedName>
        <fullName evidence="2">Uncharacterized protein</fullName>
    </submittedName>
</protein>
<accession>D5BUZ9</accession>
<feature type="transmembrane region" description="Helical" evidence="1">
    <location>
        <begin position="38"/>
        <end position="56"/>
    </location>
</feature>